<organism evidence="4">
    <name type="scientific">uncultured Chloroflexia bacterium</name>
    <dbReference type="NCBI Taxonomy" id="1672391"/>
    <lineage>
        <taxon>Bacteria</taxon>
        <taxon>Bacillati</taxon>
        <taxon>Chloroflexota</taxon>
        <taxon>Chloroflexia</taxon>
        <taxon>environmental samples</taxon>
    </lineage>
</organism>
<proteinExistence type="inferred from homology"/>
<protein>
    <submittedName>
        <fullName evidence="4">Gluconolactonase</fullName>
        <ecNumber evidence="4">3.1.1.17</ecNumber>
    </submittedName>
</protein>
<comment type="similarity">
    <text evidence="1">Belongs to the SMP-30/CGR1 family.</text>
</comment>
<accession>A0A6J4HY21</accession>
<evidence type="ECO:0000256" key="1">
    <source>
        <dbReference type="ARBA" id="ARBA00008853"/>
    </source>
</evidence>
<evidence type="ECO:0000256" key="2">
    <source>
        <dbReference type="ARBA" id="ARBA00022801"/>
    </source>
</evidence>
<dbReference type="InterPro" id="IPR051262">
    <property type="entry name" value="SMP-30/CGR1_Lactonase"/>
</dbReference>
<dbReference type="EC" id="3.1.1.17" evidence="4"/>
<feature type="non-terminal residue" evidence="4">
    <location>
        <position position="1"/>
    </location>
</feature>
<dbReference type="InterPro" id="IPR011042">
    <property type="entry name" value="6-blade_b-propeller_TolB-like"/>
</dbReference>
<evidence type="ECO:0000259" key="3">
    <source>
        <dbReference type="Pfam" id="PF08450"/>
    </source>
</evidence>
<dbReference type="InterPro" id="IPR013658">
    <property type="entry name" value="SGL"/>
</dbReference>
<sequence>SDGTIFFTDPTYGMKADEGDAGEQELDWQGVYSVQPDGSGLTLLTKEFTQPNGLALSPDEQTLYVDDSEEKLLRAFDLNGAGQLSGGRLIDENIHEEGVHGGPDGLKLDTEGRIWITGPGGIRVYEADGTLLGTLPVPENTANLNWGGQDRRTLYITASSSLYRVRLNVTGAGLWTHTG</sequence>
<dbReference type="EMBL" id="CADCTR010000370">
    <property type="protein sequence ID" value="CAA9236093.1"/>
    <property type="molecule type" value="Genomic_DNA"/>
</dbReference>
<dbReference type="Pfam" id="PF08450">
    <property type="entry name" value="SGL"/>
    <property type="match status" value="1"/>
</dbReference>
<gene>
    <name evidence="4" type="ORF">AVDCRST_MAG93-1108</name>
</gene>
<reference evidence="4" key="1">
    <citation type="submission" date="2020-02" db="EMBL/GenBank/DDBJ databases">
        <authorList>
            <person name="Meier V. D."/>
        </authorList>
    </citation>
    <scope>NUCLEOTIDE SEQUENCE</scope>
    <source>
        <strain evidence="4">AVDCRST_MAG93</strain>
    </source>
</reference>
<keyword evidence="2 4" id="KW-0378">Hydrolase</keyword>
<dbReference type="SUPFAM" id="SSF63829">
    <property type="entry name" value="Calcium-dependent phosphotriesterase"/>
    <property type="match status" value="1"/>
</dbReference>
<dbReference type="Gene3D" id="2.120.10.30">
    <property type="entry name" value="TolB, C-terminal domain"/>
    <property type="match status" value="1"/>
</dbReference>
<dbReference type="AlphaFoldDB" id="A0A6J4HY21"/>
<evidence type="ECO:0000313" key="4">
    <source>
        <dbReference type="EMBL" id="CAA9236093.1"/>
    </source>
</evidence>
<dbReference type="PANTHER" id="PTHR47572:SF4">
    <property type="entry name" value="LACTONASE DRP35"/>
    <property type="match status" value="1"/>
</dbReference>
<dbReference type="GO" id="GO:0004341">
    <property type="term" value="F:gluconolactonase activity"/>
    <property type="evidence" value="ECO:0007669"/>
    <property type="project" value="UniProtKB-EC"/>
</dbReference>
<name>A0A6J4HY21_9CHLR</name>
<feature type="domain" description="SMP-30/Gluconolactonase/LRE-like region" evidence="3">
    <location>
        <begin position="2"/>
        <end position="159"/>
    </location>
</feature>
<dbReference type="PANTHER" id="PTHR47572">
    <property type="entry name" value="LIPOPROTEIN-RELATED"/>
    <property type="match status" value="1"/>
</dbReference>